<comment type="domain">
    <text evidence="5">Consists of three domains, a large central CORE domain and two small peripheral domains, NMPbind and LID, which undergo movements during catalysis. The LID domain closes over the site of phosphoryl transfer upon ATP binding. Assembling and dissambling the active center during each catalytic cycle provides an effective means to prevent ATP hydrolysis.</text>
</comment>
<feature type="region of interest" description="NMP" evidence="5">
    <location>
        <begin position="48"/>
        <end position="77"/>
    </location>
</feature>
<evidence type="ECO:0000256" key="7">
    <source>
        <dbReference type="RuleBase" id="RU003331"/>
    </source>
</evidence>
<feature type="binding site" evidence="5">
    <location>
        <position position="140"/>
    </location>
    <ligand>
        <name>ATP</name>
        <dbReference type="ChEBI" id="CHEBI:30616"/>
    </ligand>
</feature>
<reference evidence="8 9" key="1">
    <citation type="journal article" date="2009" name="PLoS ONE">
        <title>Methylobacterium genome sequences: a reference blueprint to investigate microbial metabolism of C1 compounds from natural and industrial sources.</title>
        <authorList>
            <person name="Vuilleumier S."/>
            <person name="Chistoserdova L."/>
            <person name="Lee M.-C."/>
            <person name="Bringel F."/>
            <person name="Lajus A."/>
            <person name="Zhou Y."/>
            <person name="Gourion B."/>
            <person name="Barbe V."/>
            <person name="Chang J."/>
            <person name="Cruveiller S."/>
            <person name="Dossat C."/>
            <person name="Gillett W."/>
            <person name="Gruffaz C."/>
            <person name="Haugen E."/>
            <person name="Hourcade E."/>
            <person name="Levy R."/>
            <person name="Mangenot S."/>
            <person name="Muller E."/>
            <person name="Nadalig T."/>
            <person name="Pagni M."/>
            <person name="Penny C."/>
            <person name="Peyraud R."/>
            <person name="Robinson D.G."/>
            <person name="Roche D."/>
            <person name="Rouy Z."/>
            <person name="Saenampechek C."/>
            <person name="Salvignol G."/>
            <person name="Vallenet D."/>
            <person name="Wu Z."/>
            <person name="Marx C.J."/>
            <person name="Vorholt J.A."/>
            <person name="Olson M.V."/>
            <person name="Kaul R."/>
            <person name="Weissenbach J."/>
            <person name="Medigue C."/>
            <person name="Lidstrom M.E."/>
        </authorList>
    </citation>
    <scope>NUCLEOTIDE SEQUENCE [LARGE SCALE GENOMIC DNA]</scope>
    <source>
        <strain evidence="9">ATCC 14718 / DSM 1338 / JCM 2805 / NCIMB 9133 / AM1</strain>
    </source>
</reference>
<dbReference type="OrthoDB" id="9805030at2"/>
<feature type="binding site" evidence="5">
    <location>
        <begin position="103"/>
        <end position="106"/>
    </location>
    <ligand>
        <name>AMP</name>
        <dbReference type="ChEBI" id="CHEBI:456215"/>
    </ligand>
</feature>
<dbReference type="PANTHER" id="PTHR23359">
    <property type="entry name" value="NUCLEOTIDE KINASE"/>
    <property type="match status" value="1"/>
</dbReference>
<feature type="binding site" evidence="5">
    <location>
        <position position="49"/>
    </location>
    <ligand>
        <name>AMP</name>
        <dbReference type="ChEBI" id="CHEBI:456215"/>
    </ligand>
</feature>
<comment type="function">
    <text evidence="5">Catalyzes the reversible transfer of the terminal phosphate group between ATP and AMP. Plays an important role in cellular energy homeostasis and in adenine nucleotide metabolism.</text>
</comment>
<dbReference type="HAMAP" id="MF_00235">
    <property type="entry name" value="Adenylate_kinase_Adk"/>
    <property type="match status" value="1"/>
</dbReference>
<dbReference type="EMBL" id="CP001511">
    <property type="protein sequence ID" value="ACS43783.1"/>
    <property type="molecule type" value="Genomic_DNA"/>
</dbReference>
<evidence type="ECO:0000313" key="9">
    <source>
        <dbReference type="Proteomes" id="UP000009081"/>
    </source>
</evidence>
<dbReference type="PRINTS" id="PR00094">
    <property type="entry name" value="ADENYLTKNASE"/>
</dbReference>
<dbReference type="KEGG" id="mea:Mex_2p0990"/>
<dbReference type="GO" id="GO:0005524">
    <property type="term" value="F:ATP binding"/>
    <property type="evidence" value="ECO:0007669"/>
    <property type="project" value="UniProtKB-UniRule"/>
</dbReference>
<feature type="binding site" evidence="5">
    <location>
        <position position="145"/>
    </location>
    <ligand>
        <name>AMP</name>
        <dbReference type="ChEBI" id="CHEBI:456215"/>
    </ligand>
</feature>
<dbReference type="EC" id="2.7.4.3" evidence="5 7"/>
<dbReference type="RefSeq" id="WP_012754206.1">
    <property type="nucleotide sequence ID" value="NC_012811.1"/>
</dbReference>
<keyword evidence="9" id="KW-1185">Reference proteome</keyword>
<comment type="similarity">
    <text evidence="5 6">Belongs to the adenylate kinase family.</text>
</comment>
<gene>
    <name evidence="5" type="primary">adk</name>
    <name evidence="8" type="ordered locus">MexAM1_META2p0990</name>
</gene>
<evidence type="ECO:0000256" key="3">
    <source>
        <dbReference type="ARBA" id="ARBA00022741"/>
    </source>
</evidence>
<comment type="subunit">
    <text evidence="5 7">Monomer.</text>
</comment>
<accession>C5B5Q1</accession>
<comment type="caution">
    <text evidence="5">Lacks conserved residue(s) required for the propagation of feature annotation.</text>
</comment>
<dbReference type="GO" id="GO:0005737">
    <property type="term" value="C:cytoplasm"/>
    <property type="evidence" value="ECO:0007669"/>
    <property type="project" value="UniProtKB-SubCell"/>
</dbReference>
<keyword evidence="3 5" id="KW-0547">Nucleotide-binding</keyword>
<keyword evidence="5 7" id="KW-0067">ATP-binding</keyword>
<dbReference type="GO" id="GO:0044209">
    <property type="term" value="P:AMP salvage"/>
    <property type="evidence" value="ECO:0007669"/>
    <property type="project" value="UniProtKB-UniRule"/>
</dbReference>
<keyword evidence="2 5" id="KW-0545">Nucleotide biosynthesis</keyword>
<evidence type="ECO:0000256" key="2">
    <source>
        <dbReference type="ARBA" id="ARBA00022727"/>
    </source>
</evidence>
<dbReference type="SUPFAM" id="SSF52540">
    <property type="entry name" value="P-loop containing nucleoside triphosphate hydrolases"/>
    <property type="match status" value="1"/>
</dbReference>
<geneLocation type="plasmid" evidence="8 9">
    <name>megaplasmid</name>
</geneLocation>
<dbReference type="InterPro" id="IPR000850">
    <property type="entry name" value="Adenylat/UMP-CMP_kin"/>
</dbReference>
<dbReference type="Pfam" id="PF00406">
    <property type="entry name" value="ADK"/>
    <property type="match status" value="1"/>
</dbReference>
<feature type="binding site" evidence="5">
    <location>
        <position position="156"/>
    </location>
    <ligand>
        <name>AMP</name>
        <dbReference type="ChEBI" id="CHEBI:456215"/>
    </ligand>
</feature>
<keyword evidence="4 5" id="KW-0418">Kinase</keyword>
<evidence type="ECO:0000256" key="1">
    <source>
        <dbReference type="ARBA" id="ARBA00022679"/>
    </source>
</evidence>
<comment type="catalytic activity">
    <reaction evidence="5 7">
        <text>AMP + ATP = 2 ADP</text>
        <dbReference type="Rhea" id="RHEA:12973"/>
        <dbReference type="ChEBI" id="CHEBI:30616"/>
        <dbReference type="ChEBI" id="CHEBI:456215"/>
        <dbReference type="ChEBI" id="CHEBI:456216"/>
        <dbReference type="EC" id="2.7.4.3"/>
    </reaction>
</comment>
<keyword evidence="1 5" id="KW-0808">Transferase</keyword>
<feature type="binding site" evidence="5">
    <location>
        <position position="54"/>
    </location>
    <ligand>
        <name>AMP</name>
        <dbReference type="ChEBI" id="CHEBI:456215"/>
    </ligand>
</feature>
<dbReference type="CDD" id="cd01428">
    <property type="entry name" value="ADK"/>
    <property type="match status" value="1"/>
</dbReference>
<evidence type="ECO:0000256" key="6">
    <source>
        <dbReference type="RuleBase" id="RU003330"/>
    </source>
</evidence>
<protein>
    <recommendedName>
        <fullName evidence="5 7">Adenylate kinase</fullName>
        <shortName evidence="5">AK</shortName>
        <ecNumber evidence="5 7">2.7.4.3</ecNumber>
    </recommendedName>
    <alternativeName>
        <fullName evidence="5">ATP-AMP transphosphorylase</fullName>
    </alternativeName>
    <alternativeName>
        <fullName evidence="5">ATP:AMP phosphotransferase</fullName>
    </alternativeName>
    <alternativeName>
        <fullName evidence="5">Adenylate monophosphate kinase</fullName>
    </alternativeName>
</protein>
<sequence>MPAYRSCVSNASRIRRPAMRILVSGPPAVGKTRQGILLSRELGVPHISSGALIREAAGAGNPVAQRLLGIVSDGSLAPSEEITRLVLDRLSDEDCRGGFVLDGFPRKWQEAEGLLHHQQPDAVFVLEADHGVLQERLRTRILQGRADDDPAALRRRLHAYELETRRAQLVFRLSFVPVHSVDASREAGDIARDILSRLPAREPAYAPAPCFA</sequence>
<keyword evidence="8" id="KW-0614">Plasmid</keyword>
<dbReference type="InterPro" id="IPR027417">
    <property type="entry name" value="P-loop_NTPase"/>
</dbReference>
<dbReference type="AlphaFoldDB" id="C5B5Q1"/>
<comment type="pathway">
    <text evidence="5">Purine metabolism; AMP biosynthesis via salvage pathway; AMP from ADP: step 1/1.</text>
</comment>
<comment type="subcellular location">
    <subcellularLocation>
        <location evidence="5 7">Cytoplasm</location>
    </subcellularLocation>
</comment>
<organism evidence="8 9">
    <name type="scientific">Methylorubrum extorquens (strain ATCC 14718 / DSM 1338 / JCM 2805 / NCIMB 9133 / AM1)</name>
    <name type="common">Methylobacterium extorquens</name>
    <dbReference type="NCBI Taxonomy" id="272630"/>
    <lineage>
        <taxon>Bacteria</taxon>
        <taxon>Pseudomonadati</taxon>
        <taxon>Pseudomonadota</taxon>
        <taxon>Alphaproteobacteria</taxon>
        <taxon>Hyphomicrobiales</taxon>
        <taxon>Methylobacteriaceae</taxon>
        <taxon>Methylorubrum</taxon>
    </lineage>
</organism>
<name>C5B5Q1_METEA</name>
<evidence type="ECO:0000313" key="8">
    <source>
        <dbReference type="EMBL" id="ACS43783.1"/>
    </source>
</evidence>
<dbReference type="Gene3D" id="3.40.50.300">
    <property type="entry name" value="P-loop containing nucleotide triphosphate hydrolases"/>
    <property type="match status" value="1"/>
</dbReference>
<keyword evidence="5" id="KW-0963">Cytoplasm</keyword>
<feature type="binding site" evidence="5">
    <location>
        <position position="185"/>
    </location>
    <ligand>
        <name>ATP</name>
        <dbReference type="ChEBI" id="CHEBI:30616"/>
    </ligand>
</feature>
<dbReference type="GO" id="GO:0004017">
    <property type="term" value="F:AMP kinase activity"/>
    <property type="evidence" value="ECO:0007669"/>
    <property type="project" value="UniProtKB-UniRule"/>
</dbReference>
<proteinExistence type="inferred from homology"/>
<dbReference type="Proteomes" id="UP000009081">
    <property type="component" value="Plasmid megaplasmid"/>
</dbReference>
<dbReference type="HOGENOM" id="CLU_032354_4_1_5"/>
<evidence type="ECO:0000256" key="4">
    <source>
        <dbReference type="ARBA" id="ARBA00022777"/>
    </source>
</evidence>
<dbReference type="UniPathway" id="UPA00588">
    <property type="reaction ID" value="UER00649"/>
</dbReference>
<evidence type="ECO:0000256" key="5">
    <source>
        <dbReference type="HAMAP-Rule" id="MF_00235"/>
    </source>
</evidence>